<evidence type="ECO:0000256" key="1">
    <source>
        <dbReference type="SAM" id="MobiDB-lite"/>
    </source>
</evidence>
<evidence type="ECO:0000313" key="2">
    <source>
        <dbReference type="EMBL" id="CAI9578476.1"/>
    </source>
</evidence>
<evidence type="ECO:0000313" key="3">
    <source>
        <dbReference type="Proteomes" id="UP001162483"/>
    </source>
</evidence>
<feature type="region of interest" description="Disordered" evidence="1">
    <location>
        <begin position="61"/>
        <end position="101"/>
    </location>
</feature>
<feature type="non-terminal residue" evidence="2">
    <location>
        <position position="287"/>
    </location>
</feature>
<dbReference type="Proteomes" id="UP001162483">
    <property type="component" value="Unassembled WGS sequence"/>
</dbReference>
<sequence length="287" mass="32792">GLRPSSADQFRKHTPVSRHEIRPDAALNRAPQKEQRNDEEHLKQLELIRQQYHNEVREIKARAGAPQEAPKASDGTYLVKAGNHKGPSTADQPDGKEPTEEIQEQYNQIVQQNREERKALQKKYKIKGGIKFEINDLIIEEETTDGPIAEDHSRDDEEETDPLNDTLTFALGMKLEGEKWHKMHEDSEQSDSGNLNHKAQNNRKQWTAREPQTLIGNLMAAGVPSMFDTVAENDDDTSLNRKQWNQEAPRTLMRILGEAVMDDSILPTEDFCDGTLKKWPPEQVEKE</sequence>
<reference evidence="2" key="1">
    <citation type="submission" date="2023-05" db="EMBL/GenBank/DDBJ databases">
        <authorList>
            <person name="Stuckert A."/>
        </authorList>
    </citation>
    <scope>NUCLEOTIDE SEQUENCE</scope>
</reference>
<dbReference type="EMBL" id="CATNWA010015007">
    <property type="protein sequence ID" value="CAI9578476.1"/>
    <property type="molecule type" value="Genomic_DNA"/>
</dbReference>
<gene>
    <name evidence="2" type="ORF">SPARVUS_LOCUS8936406</name>
</gene>
<organism evidence="2 3">
    <name type="scientific">Staurois parvus</name>
    <dbReference type="NCBI Taxonomy" id="386267"/>
    <lineage>
        <taxon>Eukaryota</taxon>
        <taxon>Metazoa</taxon>
        <taxon>Chordata</taxon>
        <taxon>Craniata</taxon>
        <taxon>Vertebrata</taxon>
        <taxon>Euteleostomi</taxon>
        <taxon>Amphibia</taxon>
        <taxon>Batrachia</taxon>
        <taxon>Anura</taxon>
        <taxon>Neobatrachia</taxon>
        <taxon>Ranoidea</taxon>
        <taxon>Ranidae</taxon>
        <taxon>Staurois</taxon>
    </lineage>
</organism>
<name>A0ABN9E4E0_9NEOB</name>
<feature type="region of interest" description="Disordered" evidence="1">
    <location>
        <begin position="181"/>
        <end position="209"/>
    </location>
</feature>
<comment type="caution">
    <text evidence="2">The sequence shown here is derived from an EMBL/GenBank/DDBJ whole genome shotgun (WGS) entry which is preliminary data.</text>
</comment>
<proteinExistence type="predicted"/>
<feature type="region of interest" description="Disordered" evidence="1">
    <location>
        <begin position="1"/>
        <end position="39"/>
    </location>
</feature>
<feature type="non-terminal residue" evidence="2">
    <location>
        <position position="1"/>
    </location>
</feature>
<feature type="region of interest" description="Disordered" evidence="1">
    <location>
        <begin position="139"/>
        <end position="164"/>
    </location>
</feature>
<protein>
    <submittedName>
        <fullName evidence="2">Uncharacterized protein</fullName>
    </submittedName>
</protein>
<feature type="compositionally biased region" description="Polar residues" evidence="1">
    <location>
        <begin position="190"/>
        <end position="205"/>
    </location>
</feature>
<accession>A0ABN9E4E0</accession>
<keyword evidence="3" id="KW-1185">Reference proteome</keyword>